<accession>A0A4S2L479</accession>
<protein>
    <submittedName>
        <fullName evidence="2">Uncharacterized protein</fullName>
    </submittedName>
</protein>
<feature type="compositionally biased region" description="Basic and acidic residues" evidence="1">
    <location>
        <begin position="95"/>
        <end position="107"/>
    </location>
</feature>
<reference evidence="2 3" key="1">
    <citation type="journal article" date="2019" name="Philos. Trans. R. Soc. Lond., B, Biol. Sci.">
        <title>Ant behaviour and brain gene expression of defending hosts depend on the ecological success of the intruding social parasite.</title>
        <authorList>
            <person name="Kaur R."/>
            <person name="Stoldt M."/>
            <person name="Jongepier E."/>
            <person name="Feldmeyer B."/>
            <person name="Menzel F."/>
            <person name="Bornberg-Bauer E."/>
            <person name="Foitzik S."/>
        </authorList>
    </citation>
    <scope>NUCLEOTIDE SEQUENCE [LARGE SCALE GENOMIC DNA]</scope>
    <source>
        <tissue evidence="2">Whole body</tissue>
    </source>
</reference>
<keyword evidence="3" id="KW-1185">Reference proteome</keyword>
<feature type="region of interest" description="Disordered" evidence="1">
    <location>
        <begin position="81"/>
        <end position="107"/>
    </location>
</feature>
<evidence type="ECO:0000313" key="3">
    <source>
        <dbReference type="Proteomes" id="UP000310200"/>
    </source>
</evidence>
<sequence>MRRRTGVDSFRNWRGRGCTNVVPAAWWGTNRSLGYANLTNRDGNVSRSRPNCRIGYEDRAPTRISEMSCGGRPSVYRLTTATTTRRRRTSSWKADLNREGGKPRRLP</sequence>
<comment type="caution">
    <text evidence="2">The sequence shown here is derived from an EMBL/GenBank/DDBJ whole genome shotgun (WGS) entry which is preliminary data.</text>
</comment>
<dbReference type="EMBL" id="QBLH01000148">
    <property type="protein sequence ID" value="TGZ57451.1"/>
    <property type="molecule type" value="Genomic_DNA"/>
</dbReference>
<dbReference type="AlphaFoldDB" id="A0A4S2L479"/>
<evidence type="ECO:0000313" key="2">
    <source>
        <dbReference type="EMBL" id="TGZ57451.1"/>
    </source>
</evidence>
<dbReference type="Proteomes" id="UP000310200">
    <property type="component" value="Unassembled WGS sequence"/>
</dbReference>
<organism evidence="2 3">
    <name type="scientific">Temnothorax longispinosus</name>
    <dbReference type="NCBI Taxonomy" id="300112"/>
    <lineage>
        <taxon>Eukaryota</taxon>
        <taxon>Metazoa</taxon>
        <taxon>Ecdysozoa</taxon>
        <taxon>Arthropoda</taxon>
        <taxon>Hexapoda</taxon>
        <taxon>Insecta</taxon>
        <taxon>Pterygota</taxon>
        <taxon>Neoptera</taxon>
        <taxon>Endopterygota</taxon>
        <taxon>Hymenoptera</taxon>
        <taxon>Apocrita</taxon>
        <taxon>Aculeata</taxon>
        <taxon>Formicoidea</taxon>
        <taxon>Formicidae</taxon>
        <taxon>Myrmicinae</taxon>
        <taxon>Temnothorax</taxon>
    </lineage>
</organism>
<gene>
    <name evidence="2" type="ORF">DBV15_10410</name>
</gene>
<name>A0A4S2L479_9HYME</name>
<proteinExistence type="predicted"/>
<evidence type="ECO:0000256" key="1">
    <source>
        <dbReference type="SAM" id="MobiDB-lite"/>
    </source>
</evidence>